<proteinExistence type="predicted"/>
<dbReference type="EMBL" id="JBHSRF010000043">
    <property type="protein sequence ID" value="MFC6084458.1"/>
    <property type="molecule type" value="Genomic_DNA"/>
</dbReference>
<evidence type="ECO:0000313" key="2">
    <source>
        <dbReference type="Proteomes" id="UP001596137"/>
    </source>
</evidence>
<dbReference type="Proteomes" id="UP001596137">
    <property type="component" value="Unassembled WGS sequence"/>
</dbReference>
<accession>A0ABW1NNC5</accession>
<dbReference type="RefSeq" id="WP_380757540.1">
    <property type="nucleotide sequence ID" value="NZ_JBHSRF010000043.1"/>
</dbReference>
<comment type="caution">
    <text evidence="1">The sequence shown here is derived from an EMBL/GenBank/DDBJ whole genome shotgun (WGS) entry which is preliminary data.</text>
</comment>
<keyword evidence="2" id="KW-1185">Reference proteome</keyword>
<organism evidence="1 2">
    <name type="scientific">Sphaerisporangium aureirubrum</name>
    <dbReference type="NCBI Taxonomy" id="1544736"/>
    <lineage>
        <taxon>Bacteria</taxon>
        <taxon>Bacillati</taxon>
        <taxon>Actinomycetota</taxon>
        <taxon>Actinomycetes</taxon>
        <taxon>Streptosporangiales</taxon>
        <taxon>Streptosporangiaceae</taxon>
        <taxon>Sphaerisporangium</taxon>
    </lineage>
</organism>
<sequence>MPCVPRIRDLPAGPDAVVVATPATTVPGPGGGGGPGDVTAVDAVIVRAGA</sequence>
<name>A0ABW1NNC5_9ACTN</name>
<evidence type="ECO:0000313" key="1">
    <source>
        <dbReference type="EMBL" id="MFC6084458.1"/>
    </source>
</evidence>
<reference evidence="2" key="1">
    <citation type="journal article" date="2019" name="Int. J. Syst. Evol. Microbiol.">
        <title>The Global Catalogue of Microorganisms (GCM) 10K type strain sequencing project: providing services to taxonomists for standard genome sequencing and annotation.</title>
        <authorList>
            <consortium name="The Broad Institute Genomics Platform"/>
            <consortium name="The Broad Institute Genome Sequencing Center for Infectious Disease"/>
            <person name="Wu L."/>
            <person name="Ma J."/>
        </authorList>
    </citation>
    <scope>NUCLEOTIDE SEQUENCE [LARGE SCALE GENOMIC DNA]</scope>
    <source>
        <strain evidence="2">JCM 30346</strain>
    </source>
</reference>
<gene>
    <name evidence="1" type="ORF">ACFP1K_25095</name>
</gene>
<protein>
    <submittedName>
        <fullName evidence="1">Uncharacterized protein</fullName>
    </submittedName>
</protein>